<proteinExistence type="predicted"/>
<reference evidence="1 2" key="1">
    <citation type="journal article" date="2020" name="ISME J.">
        <title>Comparative genomics reveals insights into cyanobacterial evolution and habitat adaptation.</title>
        <authorList>
            <person name="Chen M.Y."/>
            <person name="Teng W.K."/>
            <person name="Zhao L."/>
            <person name="Hu C.X."/>
            <person name="Zhou Y.K."/>
            <person name="Han B.P."/>
            <person name="Song L.R."/>
            <person name="Shu W.S."/>
        </authorList>
    </citation>
    <scope>NUCLEOTIDE SEQUENCE [LARGE SCALE GENOMIC DNA]</scope>
    <source>
        <strain evidence="1 2">FACHB-838</strain>
    </source>
</reference>
<evidence type="ECO:0000313" key="2">
    <source>
        <dbReference type="Proteomes" id="UP000623440"/>
    </source>
</evidence>
<protein>
    <submittedName>
        <fullName evidence="1">Uncharacterized protein</fullName>
    </submittedName>
</protein>
<name>A0ABR8DY09_9NOSO</name>
<accession>A0ABR8DY09</accession>
<evidence type="ECO:0000313" key="1">
    <source>
        <dbReference type="EMBL" id="MBD2534316.1"/>
    </source>
</evidence>
<keyword evidence="2" id="KW-1185">Reference proteome</keyword>
<dbReference type="Proteomes" id="UP000623440">
    <property type="component" value="Unassembled WGS sequence"/>
</dbReference>
<organism evidence="1 2">
    <name type="scientific">Nostoc flagelliforme FACHB-838</name>
    <dbReference type="NCBI Taxonomy" id="2692904"/>
    <lineage>
        <taxon>Bacteria</taxon>
        <taxon>Bacillati</taxon>
        <taxon>Cyanobacteriota</taxon>
        <taxon>Cyanophyceae</taxon>
        <taxon>Nostocales</taxon>
        <taxon>Nostocaceae</taxon>
        <taxon>Nostoc</taxon>
    </lineage>
</organism>
<gene>
    <name evidence="1" type="ORF">H6G97_34275</name>
</gene>
<dbReference type="RefSeq" id="WP_190944823.1">
    <property type="nucleotide sequence ID" value="NZ_JACJSI010000152.1"/>
</dbReference>
<sequence>MAKVTISVGLTDAEIKALSAMQISENESLNHTATRLLQGILGQTKAGLALSNGDEIKEIVKQEVNASSASTPDGEEIKQVIRQELAQAIAQIKGLIEKGSGEVALQTQEAASVEQQIIPDYSAIRENILSQLKTGKQSAAKAIDAFMESLGGVKEQQQPATVELDVVSSPIESNLNRVIQNCQD</sequence>
<comment type="caution">
    <text evidence="1">The sequence shown here is derived from an EMBL/GenBank/DDBJ whole genome shotgun (WGS) entry which is preliminary data.</text>
</comment>
<dbReference type="EMBL" id="JACJSI010000152">
    <property type="protein sequence ID" value="MBD2534316.1"/>
    <property type="molecule type" value="Genomic_DNA"/>
</dbReference>